<reference evidence="1" key="1">
    <citation type="submission" date="2020-07" db="EMBL/GenBank/DDBJ databases">
        <authorList>
            <person name="Nazaruddin N."/>
        </authorList>
    </citation>
    <scope>NUCLEOTIDE SEQUENCE</scope>
</reference>
<protein>
    <submittedName>
        <fullName evidence="1">Uncharacterized protein</fullName>
    </submittedName>
</protein>
<dbReference type="AlphaFoldDB" id="A0A6V7GUP3"/>
<keyword evidence="2" id="KW-1185">Reference proteome</keyword>
<evidence type="ECO:0000313" key="2">
    <source>
        <dbReference type="Proteomes" id="UP000752696"/>
    </source>
</evidence>
<dbReference type="EMBL" id="CAJDYZ010001532">
    <property type="protein sequence ID" value="CAD1468940.1"/>
    <property type="molecule type" value="Genomic_DNA"/>
</dbReference>
<sequence>GINSWTLYKETTGEEISRQEFLFQLGEVLVTEYQKEEQLGKDQRKQ</sequence>
<accession>A0A6V7GUP3</accession>
<name>A0A6V7GUP3_9HYME</name>
<feature type="non-terminal residue" evidence="1">
    <location>
        <position position="1"/>
    </location>
</feature>
<gene>
    <name evidence="1" type="ORF">MHI_LOCUS86440</name>
</gene>
<proteinExistence type="predicted"/>
<evidence type="ECO:0000313" key="1">
    <source>
        <dbReference type="EMBL" id="CAD1468940.1"/>
    </source>
</evidence>
<organism evidence="1 2">
    <name type="scientific">Heterotrigona itama</name>
    <dbReference type="NCBI Taxonomy" id="395501"/>
    <lineage>
        <taxon>Eukaryota</taxon>
        <taxon>Metazoa</taxon>
        <taxon>Ecdysozoa</taxon>
        <taxon>Arthropoda</taxon>
        <taxon>Hexapoda</taxon>
        <taxon>Insecta</taxon>
        <taxon>Pterygota</taxon>
        <taxon>Neoptera</taxon>
        <taxon>Endopterygota</taxon>
        <taxon>Hymenoptera</taxon>
        <taxon>Apocrita</taxon>
        <taxon>Aculeata</taxon>
        <taxon>Apoidea</taxon>
        <taxon>Anthophila</taxon>
        <taxon>Apidae</taxon>
        <taxon>Heterotrigona</taxon>
    </lineage>
</organism>
<dbReference type="Proteomes" id="UP000752696">
    <property type="component" value="Unassembled WGS sequence"/>
</dbReference>
<comment type="caution">
    <text evidence="1">The sequence shown here is derived from an EMBL/GenBank/DDBJ whole genome shotgun (WGS) entry which is preliminary data.</text>
</comment>
<dbReference type="OrthoDB" id="8123139at2759"/>